<gene>
    <name evidence="2" type="ORF">EMPG_14405</name>
</gene>
<feature type="compositionally biased region" description="Low complexity" evidence="1">
    <location>
        <begin position="268"/>
        <end position="280"/>
    </location>
</feature>
<dbReference type="EMBL" id="LDEV01002122">
    <property type="protein sequence ID" value="KLJ10234.1"/>
    <property type="molecule type" value="Genomic_DNA"/>
</dbReference>
<proteinExistence type="predicted"/>
<reference evidence="3" key="1">
    <citation type="journal article" date="2015" name="PLoS Genet.">
        <title>The dynamic genome and transcriptome of the human fungal pathogen Blastomyces and close relative Emmonsia.</title>
        <authorList>
            <person name="Munoz J.F."/>
            <person name="Gauthier G.M."/>
            <person name="Desjardins C.A."/>
            <person name="Gallo J.E."/>
            <person name="Holder J."/>
            <person name="Sullivan T.D."/>
            <person name="Marty A.J."/>
            <person name="Carmen J.C."/>
            <person name="Chen Z."/>
            <person name="Ding L."/>
            <person name="Gujja S."/>
            <person name="Magrini V."/>
            <person name="Misas E."/>
            <person name="Mitreva M."/>
            <person name="Priest M."/>
            <person name="Saif S."/>
            <person name="Whiston E.A."/>
            <person name="Young S."/>
            <person name="Zeng Q."/>
            <person name="Goldman W.E."/>
            <person name="Mardis E.R."/>
            <person name="Taylor J.W."/>
            <person name="McEwen J.G."/>
            <person name="Clay O.K."/>
            <person name="Klein B.S."/>
            <person name="Cuomo C.A."/>
        </authorList>
    </citation>
    <scope>NUCLEOTIDE SEQUENCE [LARGE SCALE GENOMIC DNA]</scope>
    <source>
        <strain evidence="3">UAMH 139</strain>
    </source>
</reference>
<evidence type="ECO:0000313" key="2">
    <source>
        <dbReference type="EMBL" id="KLJ10234.1"/>
    </source>
</evidence>
<sequence length="375" mass="41445">MMGLPAPAPPILASTLLDSSFQRSNDKRHSIQEEPGRVESALWDLTRDIEEGISPTPDKSVLSCGRVIGISGLQPAAVMGSREGIGDDIRPWVNEFWQHILTTLLCKYPGPQGFPRAFVIQYFDSPPLSPQVLYSSLQQRLPDHSPEDIESILENIQTRRVYDFGELLEAVSQISDILFELQQRQINQPEKKKEKRHTSVPVLLLIEGIDQSLEETIRISNPVAGHARLIPLLRTLTVLSRTYASFLSVIIVNSIVLPHIRSAASSAQTATLTPAPQDTDAGQRPPRQPASGQLQQQRQYSPEVAVHSIFANIPRGVGGRLSNASPTTPAYFSVLARSLDQGCDVHLLVSQIQEKMIIEVAKHRVGAEVGRWCDL</sequence>
<protein>
    <submittedName>
        <fullName evidence="2">Uncharacterized protein</fullName>
    </submittedName>
</protein>
<dbReference type="STRING" id="2060906.A0A0H1BFG1"/>
<organism evidence="2 3">
    <name type="scientific">Blastomyces silverae</name>
    <dbReference type="NCBI Taxonomy" id="2060906"/>
    <lineage>
        <taxon>Eukaryota</taxon>
        <taxon>Fungi</taxon>
        <taxon>Dikarya</taxon>
        <taxon>Ascomycota</taxon>
        <taxon>Pezizomycotina</taxon>
        <taxon>Eurotiomycetes</taxon>
        <taxon>Eurotiomycetidae</taxon>
        <taxon>Onygenales</taxon>
        <taxon>Ajellomycetaceae</taxon>
        <taxon>Blastomyces</taxon>
    </lineage>
</organism>
<name>A0A0H1BFG1_9EURO</name>
<dbReference type="AlphaFoldDB" id="A0A0H1BFG1"/>
<evidence type="ECO:0000256" key="1">
    <source>
        <dbReference type="SAM" id="MobiDB-lite"/>
    </source>
</evidence>
<dbReference type="OrthoDB" id="4344093at2759"/>
<accession>A0A0H1BFG1</accession>
<evidence type="ECO:0000313" key="3">
    <source>
        <dbReference type="Proteomes" id="UP000053573"/>
    </source>
</evidence>
<comment type="caution">
    <text evidence="2">The sequence shown here is derived from an EMBL/GenBank/DDBJ whole genome shotgun (WGS) entry which is preliminary data.</text>
</comment>
<dbReference type="Proteomes" id="UP000053573">
    <property type="component" value="Unassembled WGS sequence"/>
</dbReference>
<feature type="region of interest" description="Disordered" evidence="1">
    <location>
        <begin position="268"/>
        <end position="297"/>
    </location>
</feature>
<keyword evidence="3" id="KW-1185">Reference proteome</keyword>